<reference evidence="8 9" key="1">
    <citation type="submission" date="2015-09" db="EMBL/GenBank/DDBJ databases">
        <title>Draft genome sequence of Thermus scotoductus strain K1 isolated from a geothermal spring in Nagorno-Karabakh, Armenia.</title>
        <authorList>
            <person name="Saghatelyan A."/>
            <person name="Poghosyan L."/>
            <person name="Panosyan H."/>
            <person name="Birkeland N.-K."/>
        </authorList>
    </citation>
    <scope>NUCLEOTIDE SEQUENCE [LARGE SCALE GENOMIC DNA]</scope>
    <source>
        <strain evidence="8 9">K1</strain>
    </source>
</reference>
<organism evidence="8 9">
    <name type="scientific">Thermus scotoductus</name>
    <dbReference type="NCBI Taxonomy" id="37636"/>
    <lineage>
        <taxon>Bacteria</taxon>
        <taxon>Thermotogati</taxon>
        <taxon>Deinococcota</taxon>
        <taxon>Deinococci</taxon>
        <taxon>Thermales</taxon>
        <taxon>Thermaceae</taxon>
        <taxon>Thermus</taxon>
    </lineage>
</organism>
<dbReference type="NCBIfam" id="NF005012">
    <property type="entry name" value="PRK06411.1"/>
    <property type="match status" value="1"/>
</dbReference>
<comment type="cofactor">
    <cofactor evidence="1">
        <name>[4Fe-4S] cluster</name>
        <dbReference type="ChEBI" id="CHEBI:49883"/>
    </cofactor>
</comment>
<dbReference type="PROSITE" id="PS51379">
    <property type="entry name" value="4FE4S_FER_2"/>
    <property type="match status" value="1"/>
</dbReference>
<dbReference type="Pfam" id="PF01058">
    <property type="entry name" value="Oxidored_q6"/>
    <property type="match status" value="1"/>
</dbReference>
<evidence type="ECO:0000256" key="6">
    <source>
        <dbReference type="ARBA" id="ARBA00023014"/>
    </source>
</evidence>
<evidence type="ECO:0000256" key="4">
    <source>
        <dbReference type="ARBA" id="ARBA00022723"/>
    </source>
</evidence>
<gene>
    <name evidence="8" type="ORF">AN926_06210</name>
</gene>
<evidence type="ECO:0000259" key="7">
    <source>
        <dbReference type="PROSITE" id="PS51379"/>
    </source>
</evidence>
<keyword evidence="6" id="KW-0411">Iron-sulfur</keyword>
<dbReference type="InterPro" id="IPR006137">
    <property type="entry name" value="NADH_UbQ_OxRdtase-like_20kDa"/>
</dbReference>
<dbReference type="SUPFAM" id="SSF56770">
    <property type="entry name" value="HydA/Nqo6-like"/>
    <property type="match status" value="1"/>
</dbReference>
<comment type="similarity">
    <text evidence="2">Belongs to the complex I 20 kDa subunit family.</text>
</comment>
<evidence type="ECO:0000313" key="9">
    <source>
        <dbReference type="Proteomes" id="UP000053099"/>
    </source>
</evidence>
<dbReference type="GO" id="GO:0051539">
    <property type="term" value="F:4 iron, 4 sulfur cluster binding"/>
    <property type="evidence" value="ECO:0007669"/>
    <property type="project" value="UniProtKB-KW"/>
</dbReference>
<keyword evidence="3" id="KW-0004">4Fe-4S</keyword>
<dbReference type="InterPro" id="IPR017896">
    <property type="entry name" value="4Fe4S_Fe-S-bd"/>
</dbReference>
<dbReference type="PATRIC" id="fig|37636.3.peg.304"/>
<sequence length="262" mass="27868">MSLLHTLKVGRLARKLEEILKVPQHAFGYPLLKPAGLTPRVREGLVHLCPSGAFAEAEGIFSLDLARCVGCGRCALAYPEAVGEMRSLEVAVTRKEDLVQRVDLERGGFLDPGPPPSPRTELRLPTLAFREVSAGDTGLADSEIALLGNPFNDMGRFGFQVVASPRHADALLVTGPVSRNMAEALRRTYEAMPEPKGVVAVGNEAISGGVFAGSPQVLSGVDQVVPVDVYVPGDPPRPGAILHGLMLLVGRMTQRLVGGVLR</sequence>
<evidence type="ECO:0000256" key="3">
    <source>
        <dbReference type="ARBA" id="ARBA00022485"/>
    </source>
</evidence>
<evidence type="ECO:0000256" key="2">
    <source>
        <dbReference type="ARBA" id="ARBA00009173"/>
    </source>
</evidence>
<name>A0A0N0IQQ7_THESC</name>
<evidence type="ECO:0000256" key="1">
    <source>
        <dbReference type="ARBA" id="ARBA00001966"/>
    </source>
</evidence>
<dbReference type="Proteomes" id="UP000053099">
    <property type="component" value="Unassembled WGS sequence"/>
</dbReference>
<dbReference type="InterPro" id="IPR052375">
    <property type="entry name" value="Complex_I_20kDa-like"/>
</dbReference>
<dbReference type="GO" id="GO:0046872">
    <property type="term" value="F:metal ion binding"/>
    <property type="evidence" value="ECO:0007669"/>
    <property type="project" value="UniProtKB-KW"/>
</dbReference>
<dbReference type="SUPFAM" id="SSF54862">
    <property type="entry name" value="4Fe-4S ferredoxins"/>
    <property type="match status" value="1"/>
</dbReference>
<dbReference type="PANTHER" id="PTHR42989">
    <property type="entry name" value="HYDROGENASE-4 COMPONENT I"/>
    <property type="match status" value="1"/>
</dbReference>
<keyword evidence="5" id="KW-0408">Iron</keyword>
<keyword evidence="4" id="KW-0479">Metal-binding</keyword>
<protein>
    <submittedName>
        <fullName evidence="8">NADH dehydrogenase</fullName>
    </submittedName>
</protein>
<accession>A0A0N0IQQ7</accession>
<dbReference type="EMBL" id="LJJR01000014">
    <property type="protein sequence ID" value="KPD31584.1"/>
    <property type="molecule type" value="Genomic_DNA"/>
</dbReference>
<dbReference type="PANTHER" id="PTHR42989:SF1">
    <property type="entry name" value="FORMATE HYDROGENLYASE SUBUNIT 7-RELATED"/>
    <property type="match status" value="1"/>
</dbReference>
<feature type="domain" description="4Fe-4S ferredoxin-type" evidence="7">
    <location>
        <begin position="59"/>
        <end position="88"/>
    </location>
</feature>
<proteinExistence type="inferred from homology"/>
<dbReference type="Gene3D" id="3.30.70.20">
    <property type="match status" value="1"/>
</dbReference>
<comment type="caution">
    <text evidence="8">The sequence shown here is derived from an EMBL/GenBank/DDBJ whole genome shotgun (WGS) entry which is preliminary data.</text>
</comment>
<dbReference type="AlphaFoldDB" id="A0A0N0IQQ7"/>
<evidence type="ECO:0000256" key="5">
    <source>
        <dbReference type="ARBA" id="ARBA00023004"/>
    </source>
</evidence>
<evidence type="ECO:0000313" key="8">
    <source>
        <dbReference type="EMBL" id="KPD31584.1"/>
    </source>
</evidence>
<dbReference type="Gene3D" id="3.40.50.12280">
    <property type="match status" value="1"/>
</dbReference>